<dbReference type="Proteomes" id="UP001165679">
    <property type="component" value="Unassembled WGS sequence"/>
</dbReference>
<name>A0AA41YQE2_9PROT</name>
<evidence type="ECO:0000313" key="2">
    <source>
        <dbReference type="Proteomes" id="UP001165679"/>
    </source>
</evidence>
<comment type="caution">
    <text evidence="1">The sequence shown here is derived from an EMBL/GenBank/DDBJ whole genome shotgun (WGS) entry which is preliminary data.</text>
</comment>
<reference evidence="1" key="1">
    <citation type="submission" date="2022-09" db="EMBL/GenBank/DDBJ databases">
        <title>Rhodovastum sp. nov. RN2-1 isolated from soil in Seongnam, South Korea.</title>
        <authorList>
            <person name="Le N.T."/>
        </authorList>
    </citation>
    <scope>NUCLEOTIDE SEQUENCE</scope>
    <source>
        <strain evidence="1">RN2-1</strain>
    </source>
</reference>
<dbReference type="RefSeq" id="WP_264716739.1">
    <property type="nucleotide sequence ID" value="NZ_JAPDNT010000051.1"/>
</dbReference>
<dbReference type="AlphaFoldDB" id="A0AA41YQE2"/>
<accession>A0AA41YQE2</accession>
<dbReference type="EMBL" id="JAPDNT010000051">
    <property type="protein sequence ID" value="MCW3477774.1"/>
    <property type="molecule type" value="Genomic_DNA"/>
</dbReference>
<reference evidence="1" key="2">
    <citation type="submission" date="2022-10" db="EMBL/GenBank/DDBJ databases">
        <authorList>
            <person name="Trinh H.N."/>
        </authorList>
    </citation>
    <scope>NUCLEOTIDE SEQUENCE</scope>
    <source>
        <strain evidence="1">RN2-1</strain>
    </source>
</reference>
<keyword evidence="2" id="KW-1185">Reference proteome</keyword>
<evidence type="ECO:0000313" key="1">
    <source>
        <dbReference type="EMBL" id="MCW3477774.1"/>
    </source>
</evidence>
<gene>
    <name evidence="1" type="ORF">OL599_24800</name>
</gene>
<sequence>MPDPIPRILGSYPAGFFRQTLEYADAGFGEAWALASRHSEEPERANMLGQLRHARCEAGFRQAARDNGLAVFAPHTEPAGGRYSLVEGGGVYLIRSNIQRHCGPPRATAFRQQWAEVNAWLNPLQLDLLKHSTAPSGDRMCGMLVITAHPRRGEPTVPAYVGLGIPNADLTDWVRLIAITDLLALYHDADAAARKPAEAPVEIKDVAVPQLKKRPDAG</sequence>
<organism evidence="1 2">
    <name type="scientific">Limobrevibacterium gyesilva</name>
    <dbReference type="NCBI Taxonomy" id="2991712"/>
    <lineage>
        <taxon>Bacteria</taxon>
        <taxon>Pseudomonadati</taxon>
        <taxon>Pseudomonadota</taxon>
        <taxon>Alphaproteobacteria</taxon>
        <taxon>Acetobacterales</taxon>
        <taxon>Acetobacteraceae</taxon>
        <taxon>Limobrevibacterium</taxon>
    </lineage>
</organism>
<protein>
    <submittedName>
        <fullName evidence="1">Uncharacterized protein</fullName>
    </submittedName>
</protein>
<proteinExistence type="predicted"/>